<dbReference type="PANTHER" id="PTHR38340:SF1">
    <property type="entry name" value="S-LAYER PROTEIN"/>
    <property type="match status" value="1"/>
</dbReference>
<dbReference type="InterPro" id="IPR050557">
    <property type="entry name" value="RTX_toxin/Mannuronan_C5-epim"/>
</dbReference>
<keyword evidence="2" id="KW-0964">Secreted</keyword>
<dbReference type="PANTHER" id="PTHR38340">
    <property type="entry name" value="S-LAYER PROTEIN"/>
    <property type="match status" value="1"/>
</dbReference>
<dbReference type="Pfam" id="PF00353">
    <property type="entry name" value="HemolysinCabind"/>
    <property type="match status" value="6"/>
</dbReference>
<dbReference type="PROSITE" id="PS00330">
    <property type="entry name" value="HEMOLYSIN_CALCIUM"/>
    <property type="match status" value="4"/>
</dbReference>
<dbReference type="InterPro" id="IPR011049">
    <property type="entry name" value="Serralysin-like_metalloprot_C"/>
</dbReference>
<evidence type="ECO:0000313" key="4">
    <source>
        <dbReference type="Proteomes" id="UP001177080"/>
    </source>
</evidence>
<dbReference type="Proteomes" id="UP001177080">
    <property type="component" value="Unassembled WGS sequence"/>
</dbReference>
<evidence type="ECO:0008006" key="5">
    <source>
        <dbReference type="Google" id="ProtNLM"/>
    </source>
</evidence>
<reference evidence="3" key="1">
    <citation type="submission" date="2022-04" db="EMBL/GenBank/DDBJ databases">
        <title>Shinella lacus sp. nov., a novel member of the genus Shinella from water.</title>
        <authorList>
            <person name="Deng Y."/>
        </authorList>
    </citation>
    <scope>NUCLEOTIDE SEQUENCE</scope>
    <source>
        <strain evidence="3">JCM 31239</strain>
    </source>
</reference>
<accession>A0ABT8XEX8</accession>
<proteinExistence type="predicted"/>
<dbReference type="Gene3D" id="2.150.10.10">
    <property type="entry name" value="Serralysin-like metalloprotease, C-terminal"/>
    <property type="match status" value="4"/>
</dbReference>
<comment type="subcellular location">
    <subcellularLocation>
        <location evidence="1">Secreted</location>
    </subcellularLocation>
</comment>
<dbReference type="InterPro" id="IPR001343">
    <property type="entry name" value="Hemolysn_Ca-bd"/>
</dbReference>
<evidence type="ECO:0000256" key="1">
    <source>
        <dbReference type="ARBA" id="ARBA00004613"/>
    </source>
</evidence>
<organism evidence="3 4">
    <name type="scientific">Shinella curvata</name>
    <dbReference type="NCBI Taxonomy" id="1817964"/>
    <lineage>
        <taxon>Bacteria</taxon>
        <taxon>Pseudomonadati</taxon>
        <taxon>Pseudomonadota</taxon>
        <taxon>Alphaproteobacteria</taxon>
        <taxon>Hyphomicrobiales</taxon>
        <taxon>Rhizobiaceae</taxon>
        <taxon>Shinella</taxon>
    </lineage>
</organism>
<sequence>MATITVFDGDFNIVDIANAWDEYPWVATRSTSKYTLKDDKSLGGIELYGTNFTYDGPSGPLSSGIVSTVKFFNYDGSVAWTISGLTLSAKQFRDAASDSYSGNIQPLLTLFANVNTVFKGGDGDDVFWGSALTDNISGGYGEDYLTGGFGNDTISGGGVAAAVPVEFDTLDYSRESGGGSIRVDLTKNTVIDSYGTTDKISGFEIIVGGDANDTFIASSGSVYQGFVGGRGDDIFRGGAGKYDVVHYDLEYYSGVRVYLNGDGDGKGYAFDTFNDRDSLTGIDIVRGTRGGDTLVGSAAAETFTGGSGEDKIDGGSGFDTVDYGYESGDRAVSVNLGAIRGIDTYGYIDELKSIENVIGSGFADRITGSAATNRLDGRAGHDVLRGLGGNDTLIGGNGNDRLTGGTGSDKLFGGAGYDTFIFESALGSANVDTIGDFNVVADTIWLENAIFTKLVGTGQLTAGQFYKSAAGVAIDADDRIIYETDTGKLFYDSNGKAAGGVSQIALLSKNLALTAADFFVI</sequence>
<name>A0ABT8XEX8_9HYPH</name>
<comment type="caution">
    <text evidence="3">The sequence shown here is derived from an EMBL/GenBank/DDBJ whole genome shotgun (WGS) entry which is preliminary data.</text>
</comment>
<evidence type="ECO:0000313" key="3">
    <source>
        <dbReference type="EMBL" id="MDO6122321.1"/>
    </source>
</evidence>
<evidence type="ECO:0000256" key="2">
    <source>
        <dbReference type="ARBA" id="ARBA00022525"/>
    </source>
</evidence>
<dbReference type="PRINTS" id="PR00313">
    <property type="entry name" value="CABNDNGRPT"/>
</dbReference>
<keyword evidence="4" id="KW-1185">Reference proteome</keyword>
<dbReference type="EMBL" id="WHSC02000006">
    <property type="protein sequence ID" value="MDO6122321.1"/>
    <property type="molecule type" value="Genomic_DNA"/>
</dbReference>
<dbReference type="SUPFAM" id="SSF51120">
    <property type="entry name" value="beta-Roll"/>
    <property type="match status" value="2"/>
</dbReference>
<dbReference type="RefSeq" id="WP_244760030.1">
    <property type="nucleotide sequence ID" value="NZ_JALJCJ010000002.1"/>
</dbReference>
<protein>
    <recommendedName>
        <fullName evidence="5">Hemolysin type calcium-binding protein</fullName>
    </recommendedName>
</protein>
<dbReference type="InterPro" id="IPR018511">
    <property type="entry name" value="Hemolysin-typ_Ca-bd_CS"/>
</dbReference>
<gene>
    <name evidence="3" type="ORF">GB928_014100</name>
</gene>